<protein>
    <recommendedName>
        <fullName evidence="2">DUF2423 domain-containing protein</fullName>
    </recommendedName>
</protein>
<dbReference type="PANTHER" id="PTHR28219">
    <property type="entry name" value="UPF0642 PROTEIN YBL028C"/>
    <property type="match status" value="1"/>
</dbReference>
<dbReference type="RefSeq" id="XP_033651379.1">
    <property type="nucleotide sequence ID" value="XM_033798939.1"/>
</dbReference>
<feature type="compositionally biased region" description="Basic and acidic residues" evidence="1">
    <location>
        <begin position="121"/>
        <end position="130"/>
    </location>
</feature>
<proteinExistence type="predicted"/>
<dbReference type="InterPro" id="IPR019434">
    <property type="entry name" value="DUF2423"/>
</dbReference>
<evidence type="ECO:0000313" key="4">
    <source>
        <dbReference type="Proteomes" id="UP000800097"/>
    </source>
</evidence>
<gene>
    <name evidence="3" type="ORF">EI97DRAFT_435756</name>
</gene>
<keyword evidence="4" id="KW-1185">Reference proteome</keyword>
<sequence>MAKGLRSSVKKANRSKLRARVFGPAEAARNERLHAKLLEAVQQPKPEPPKKSDMEIDSSDSAEVMEVDEAAAATAETTAASSISKTQAKRKDRVKKARRQKPKNAIAFPKSKGKGALKPFSESRVKKARK</sequence>
<evidence type="ECO:0000259" key="2">
    <source>
        <dbReference type="Pfam" id="PF10338"/>
    </source>
</evidence>
<accession>A0A6A6JB44</accession>
<dbReference type="EMBL" id="ML986507">
    <property type="protein sequence ID" value="KAF2273840.1"/>
    <property type="molecule type" value="Genomic_DNA"/>
</dbReference>
<feature type="compositionally biased region" description="Basic residues" evidence="1">
    <location>
        <begin position="87"/>
        <end position="102"/>
    </location>
</feature>
<feature type="compositionally biased region" description="Basic residues" evidence="1">
    <location>
        <begin position="8"/>
        <end position="19"/>
    </location>
</feature>
<dbReference type="OrthoDB" id="4087970at2759"/>
<feature type="compositionally biased region" description="Acidic residues" evidence="1">
    <location>
        <begin position="55"/>
        <end position="69"/>
    </location>
</feature>
<reference evidence="3" key="1">
    <citation type="journal article" date="2020" name="Stud. Mycol.">
        <title>101 Dothideomycetes genomes: a test case for predicting lifestyles and emergence of pathogens.</title>
        <authorList>
            <person name="Haridas S."/>
            <person name="Albert R."/>
            <person name="Binder M."/>
            <person name="Bloem J."/>
            <person name="Labutti K."/>
            <person name="Salamov A."/>
            <person name="Andreopoulos B."/>
            <person name="Baker S."/>
            <person name="Barry K."/>
            <person name="Bills G."/>
            <person name="Bluhm B."/>
            <person name="Cannon C."/>
            <person name="Castanera R."/>
            <person name="Culley D."/>
            <person name="Daum C."/>
            <person name="Ezra D."/>
            <person name="Gonzalez J."/>
            <person name="Henrissat B."/>
            <person name="Kuo A."/>
            <person name="Liang C."/>
            <person name="Lipzen A."/>
            <person name="Lutzoni F."/>
            <person name="Magnuson J."/>
            <person name="Mondo S."/>
            <person name="Nolan M."/>
            <person name="Ohm R."/>
            <person name="Pangilinan J."/>
            <person name="Park H.-J."/>
            <person name="Ramirez L."/>
            <person name="Alfaro M."/>
            <person name="Sun H."/>
            <person name="Tritt A."/>
            <person name="Yoshinaga Y."/>
            <person name="Zwiers L.-H."/>
            <person name="Turgeon B."/>
            <person name="Goodwin S."/>
            <person name="Spatafora J."/>
            <person name="Crous P."/>
            <person name="Grigoriev I."/>
        </authorList>
    </citation>
    <scope>NUCLEOTIDE SEQUENCE</scope>
    <source>
        <strain evidence="3">CBS 379.55</strain>
    </source>
</reference>
<evidence type="ECO:0000256" key="1">
    <source>
        <dbReference type="SAM" id="MobiDB-lite"/>
    </source>
</evidence>
<dbReference type="GeneID" id="54552114"/>
<dbReference type="Proteomes" id="UP000800097">
    <property type="component" value="Unassembled WGS sequence"/>
</dbReference>
<feature type="region of interest" description="Disordered" evidence="1">
    <location>
        <begin position="1"/>
        <end position="130"/>
    </location>
</feature>
<feature type="compositionally biased region" description="Low complexity" evidence="1">
    <location>
        <begin position="70"/>
        <end position="80"/>
    </location>
</feature>
<evidence type="ECO:0000313" key="3">
    <source>
        <dbReference type="EMBL" id="KAF2273840.1"/>
    </source>
</evidence>
<feature type="domain" description="DUF2423" evidence="2">
    <location>
        <begin position="1"/>
        <end position="44"/>
    </location>
</feature>
<feature type="compositionally biased region" description="Basic and acidic residues" evidence="1">
    <location>
        <begin position="28"/>
        <end position="37"/>
    </location>
</feature>
<dbReference type="AlphaFoldDB" id="A0A6A6JB44"/>
<dbReference type="PANTHER" id="PTHR28219:SF1">
    <property type="entry name" value="UPF0642 PROTEIN YBL028C"/>
    <property type="match status" value="1"/>
</dbReference>
<dbReference type="GO" id="GO:0030687">
    <property type="term" value="C:preribosome, large subunit precursor"/>
    <property type="evidence" value="ECO:0007669"/>
    <property type="project" value="TreeGrafter"/>
</dbReference>
<name>A0A6A6JB44_WESOR</name>
<dbReference type="Pfam" id="PF10338">
    <property type="entry name" value="YBL028C_N"/>
    <property type="match status" value="1"/>
</dbReference>
<organism evidence="3 4">
    <name type="scientific">Westerdykella ornata</name>
    <dbReference type="NCBI Taxonomy" id="318751"/>
    <lineage>
        <taxon>Eukaryota</taxon>
        <taxon>Fungi</taxon>
        <taxon>Dikarya</taxon>
        <taxon>Ascomycota</taxon>
        <taxon>Pezizomycotina</taxon>
        <taxon>Dothideomycetes</taxon>
        <taxon>Pleosporomycetidae</taxon>
        <taxon>Pleosporales</taxon>
        <taxon>Sporormiaceae</taxon>
        <taxon>Westerdykella</taxon>
    </lineage>
</organism>